<reference evidence="1 2" key="1">
    <citation type="journal article" date="2021" name="BMC Genomics">
        <title>Datura genome reveals duplications of psychoactive alkaloid biosynthetic genes and high mutation rate following tissue culture.</title>
        <authorList>
            <person name="Rajewski A."/>
            <person name="Carter-House D."/>
            <person name="Stajich J."/>
            <person name="Litt A."/>
        </authorList>
    </citation>
    <scope>NUCLEOTIDE SEQUENCE [LARGE SCALE GENOMIC DNA]</scope>
    <source>
        <strain evidence="1">AR-01</strain>
    </source>
</reference>
<comment type="caution">
    <text evidence="1">The sequence shown here is derived from an EMBL/GenBank/DDBJ whole genome shotgun (WGS) entry which is preliminary data.</text>
</comment>
<feature type="non-terminal residue" evidence="1">
    <location>
        <position position="1"/>
    </location>
</feature>
<name>A0ABS8W3Q0_DATST</name>
<accession>A0ABS8W3Q0</accession>
<keyword evidence="2" id="KW-1185">Reference proteome</keyword>
<evidence type="ECO:0000313" key="2">
    <source>
        <dbReference type="Proteomes" id="UP000823775"/>
    </source>
</evidence>
<evidence type="ECO:0000313" key="1">
    <source>
        <dbReference type="EMBL" id="MCE2055993.1"/>
    </source>
</evidence>
<organism evidence="1 2">
    <name type="scientific">Datura stramonium</name>
    <name type="common">Jimsonweed</name>
    <name type="synonym">Common thornapple</name>
    <dbReference type="NCBI Taxonomy" id="4076"/>
    <lineage>
        <taxon>Eukaryota</taxon>
        <taxon>Viridiplantae</taxon>
        <taxon>Streptophyta</taxon>
        <taxon>Embryophyta</taxon>
        <taxon>Tracheophyta</taxon>
        <taxon>Spermatophyta</taxon>
        <taxon>Magnoliopsida</taxon>
        <taxon>eudicotyledons</taxon>
        <taxon>Gunneridae</taxon>
        <taxon>Pentapetalae</taxon>
        <taxon>asterids</taxon>
        <taxon>lamiids</taxon>
        <taxon>Solanales</taxon>
        <taxon>Solanaceae</taxon>
        <taxon>Solanoideae</taxon>
        <taxon>Datureae</taxon>
        <taxon>Datura</taxon>
    </lineage>
</organism>
<gene>
    <name evidence="1" type="ORF">HAX54_043898</name>
</gene>
<protein>
    <submittedName>
        <fullName evidence="1">Uncharacterized protein</fullName>
    </submittedName>
</protein>
<proteinExistence type="predicted"/>
<sequence length="102" mass="11855">TGDMVASIEEIKEENLKTDYIILGMEDIEVEPKETISEIKITDLEKILKVDEETKYQMDEEVDHKDLISDEETDSMIFRSFEVGKHSIKELERESDDRSKAS</sequence>
<dbReference type="Proteomes" id="UP000823775">
    <property type="component" value="Unassembled WGS sequence"/>
</dbReference>
<dbReference type="EMBL" id="JACEIK010006626">
    <property type="protein sequence ID" value="MCE2055993.1"/>
    <property type="molecule type" value="Genomic_DNA"/>
</dbReference>